<dbReference type="InterPro" id="IPR029044">
    <property type="entry name" value="Nucleotide-diphossugar_trans"/>
</dbReference>
<dbReference type="Gene3D" id="3.40.720.10">
    <property type="entry name" value="Alkaline Phosphatase, subunit A"/>
    <property type="match status" value="1"/>
</dbReference>
<keyword evidence="9" id="KW-1185">Reference proteome</keyword>
<comment type="subcellular location">
    <subcellularLocation>
        <location evidence="1">Golgi apparatus membrane</location>
        <topology evidence="1">Single-pass type II membrane protein</topology>
    </subcellularLocation>
</comment>
<evidence type="ECO:0000256" key="3">
    <source>
        <dbReference type="ARBA" id="ARBA00022676"/>
    </source>
</evidence>
<organism evidence="8 9">
    <name type="scientific">Trichonephila clavata</name>
    <name type="common">Joro spider</name>
    <name type="synonym">Nephila clavata</name>
    <dbReference type="NCBI Taxonomy" id="2740835"/>
    <lineage>
        <taxon>Eukaryota</taxon>
        <taxon>Metazoa</taxon>
        <taxon>Ecdysozoa</taxon>
        <taxon>Arthropoda</taxon>
        <taxon>Chelicerata</taxon>
        <taxon>Arachnida</taxon>
        <taxon>Araneae</taxon>
        <taxon>Araneomorphae</taxon>
        <taxon>Entelegynae</taxon>
        <taxon>Araneoidea</taxon>
        <taxon>Nephilidae</taxon>
        <taxon>Trichonephila</taxon>
    </lineage>
</organism>
<dbReference type="InterPro" id="IPR007652">
    <property type="entry name" value="A1-4-GlycosylTfrase_dom"/>
</dbReference>
<dbReference type="InterPro" id="IPR007577">
    <property type="entry name" value="GlycoTrfase_DXD_sugar-bd_CS"/>
</dbReference>
<dbReference type="GO" id="GO:0016758">
    <property type="term" value="F:hexosyltransferase activity"/>
    <property type="evidence" value="ECO:0007669"/>
    <property type="project" value="TreeGrafter"/>
</dbReference>
<evidence type="ECO:0000256" key="2">
    <source>
        <dbReference type="ARBA" id="ARBA00009003"/>
    </source>
</evidence>
<evidence type="ECO:0000256" key="5">
    <source>
        <dbReference type="ARBA" id="ARBA00023034"/>
    </source>
</evidence>
<evidence type="ECO:0000256" key="4">
    <source>
        <dbReference type="ARBA" id="ARBA00022679"/>
    </source>
</evidence>
<dbReference type="AlphaFoldDB" id="A0A8X6GKU6"/>
<dbReference type="Proteomes" id="UP000887116">
    <property type="component" value="Unassembled WGS sequence"/>
</dbReference>
<comment type="similarity">
    <text evidence="2">Belongs to the glycosyltransferase 32 family.</text>
</comment>
<dbReference type="GO" id="GO:0000139">
    <property type="term" value="C:Golgi membrane"/>
    <property type="evidence" value="ECO:0007669"/>
    <property type="project" value="UniProtKB-SubCell"/>
</dbReference>
<sequence>MYDSHYGDFFLMAPNDTASVPHWWDSAEPLWITAEKKGLRSALYWWDGCQVEIRGGKPTFCRKYKYVGYSWPTVNEDTQEALLTALQLLENNEIQLVQIYYEPVDFYVETVDLEFFRDPFNWICKPNSKLMRTKDCLVCIEEDTIFFIESSDSRHLNARQACAIESAARHHPERQVAVLMTAPEPLDLKNNFTGPIGLLKNVKLLRVDFGQLMFGTPLWHWYIKEKWKTSPFKVLHISDALRLVVVWKYGGLYLDLDVVVFHSLSNLRNTTSTDNGINVATALLAFDPGHPLLENTIQDYATNYAPKEFAKNGPLLLMKNFKKMCGVSKVDEVRLSNVSKCDVHVLPMEAAYPIPYERWNEYFKSHTTPNETAFNSSLLIHVWNKLSSGGKVVIGQNSLYEMAMKKNCPTVYQYAKNRGHV</sequence>
<dbReference type="Pfam" id="PF04572">
    <property type="entry name" value="Gb3_synth"/>
    <property type="match status" value="1"/>
</dbReference>
<keyword evidence="3" id="KW-0328">Glycosyltransferase</keyword>
<dbReference type="InterPro" id="IPR051981">
    <property type="entry name" value="Glycosyltransf_32"/>
</dbReference>
<feature type="domain" description="Alpha 1,4-glycosyltransferase" evidence="7">
    <location>
        <begin position="285"/>
        <end position="414"/>
    </location>
</feature>
<accession>A0A8X6GKU6</accession>
<keyword evidence="6" id="KW-0472">Membrane</keyword>
<protein>
    <submittedName>
        <fullName evidence="8">Lactosylceramide 4-alpha-galactosyltransferase</fullName>
    </submittedName>
</protein>
<dbReference type="PANTHER" id="PTHR12042:SF21">
    <property type="entry name" value="ALPHA1,4-GALACTOSYLTRANSFERASE 1-RELATED"/>
    <property type="match status" value="1"/>
</dbReference>
<gene>
    <name evidence="8" type="primary">A4galt</name>
    <name evidence="8" type="ORF">TNCT_182421</name>
</gene>
<dbReference type="SUPFAM" id="SSF53448">
    <property type="entry name" value="Nucleotide-diphospho-sugar transferases"/>
    <property type="match status" value="1"/>
</dbReference>
<dbReference type="OrthoDB" id="6412691at2759"/>
<dbReference type="EMBL" id="BMAO01032787">
    <property type="protein sequence ID" value="GFQ84598.1"/>
    <property type="molecule type" value="Genomic_DNA"/>
</dbReference>
<dbReference type="Pfam" id="PF04488">
    <property type="entry name" value="Gly_transf_sug"/>
    <property type="match status" value="1"/>
</dbReference>
<proteinExistence type="inferred from homology"/>
<evidence type="ECO:0000313" key="9">
    <source>
        <dbReference type="Proteomes" id="UP000887116"/>
    </source>
</evidence>
<reference evidence="8" key="1">
    <citation type="submission" date="2020-07" db="EMBL/GenBank/DDBJ databases">
        <title>Multicomponent nature underlies the extraordinary mechanical properties of spider dragline silk.</title>
        <authorList>
            <person name="Kono N."/>
            <person name="Nakamura H."/>
            <person name="Mori M."/>
            <person name="Yoshida Y."/>
            <person name="Ohtoshi R."/>
            <person name="Malay A.D."/>
            <person name="Moran D.A.P."/>
            <person name="Tomita M."/>
            <person name="Numata K."/>
            <person name="Arakawa K."/>
        </authorList>
    </citation>
    <scope>NUCLEOTIDE SEQUENCE</scope>
</reference>
<dbReference type="GO" id="GO:0006688">
    <property type="term" value="P:glycosphingolipid biosynthetic process"/>
    <property type="evidence" value="ECO:0007669"/>
    <property type="project" value="TreeGrafter"/>
</dbReference>
<keyword evidence="4" id="KW-0808">Transferase</keyword>
<keyword evidence="5" id="KW-0333">Golgi apparatus</keyword>
<comment type="caution">
    <text evidence="8">The sequence shown here is derived from an EMBL/GenBank/DDBJ whole genome shotgun (WGS) entry which is preliminary data.</text>
</comment>
<dbReference type="SUPFAM" id="SSF53649">
    <property type="entry name" value="Alkaline phosphatase-like"/>
    <property type="match status" value="1"/>
</dbReference>
<dbReference type="InterPro" id="IPR002591">
    <property type="entry name" value="Phosphodiest/P_Trfase"/>
</dbReference>
<dbReference type="Pfam" id="PF01663">
    <property type="entry name" value="Phosphodiest"/>
    <property type="match status" value="1"/>
</dbReference>
<evidence type="ECO:0000313" key="8">
    <source>
        <dbReference type="EMBL" id="GFQ84598.1"/>
    </source>
</evidence>
<evidence type="ECO:0000256" key="6">
    <source>
        <dbReference type="ARBA" id="ARBA00023136"/>
    </source>
</evidence>
<dbReference type="Gene3D" id="3.90.550.20">
    <property type="match status" value="1"/>
</dbReference>
<dbReference type="InterPro" id="IPR017850">
    <property type="entry name" value="Alkaline_phosphatase_core_sf"/>
</dbReference>
<name>A0A8X6GKU6_TRICU</name>
<evidence type="ECO:0000256" key="1">
    <source>
        <dbReference type="ARBA" id="ARBA00004323"/>
    </source>
</evidence>
<dbReference type="PANTHER" id="PTHR12042">
    <property type="entry name" value="LACTOSYLCERAMIDE 4-ALPHA-GALACTOSYLTRANSFERASE ALPHA- 1,4-GALACTOSYLTRANSFERASE"/>
    <property type="match status" value="1"/>
</dbReference>
<evidence type="ECO:0000259" key="7">
    <source>
        <dbReference type="Pfam" id="PF04572"/>
    </source>
</evidence>